<organism evidence="2 3">
    <name type="scientific">Nereida ignava</name>
    <dbReference type="NCBI Taxonomy" id="282199"/>
    <lineage>
        <taxon>Bacteria</taxon>
        <taxon>Pseudomonadati</taxon>
        <taxon>Pseudomonadota</taxon>
        <taxon>Alphaproteobacteria</taxon>
        <taxon>Rhodobacterales</taxon>
        <taxon>Roseobacteraceae</taxon>
        <taxon>Nereida</taxon>
    </lineage>
</organism>
<dbReference type="Gene3D" id="1.20.58.300">
    <property type="entry name" value="FlgN-like"/>
    <property type="match status" value="1"/>
</dbReference>
<reference evidence="2 3" key="1">
    <citation type="submission" date="2015-04" db="EMBL/GenBank/DDBJ databases">
        <authorList>
            <person name="Syromyatnikov M.Y."/>
            <person name="Popov V.N."/>
        </authorList>
    </citation>
    <scope>NUCLEOTIDE SEQUENCE [LARGE SCALE GENOMIC DNA]</scope>
    <source>
        <strain evidence="2 3">CECT 5292</strain>
    </source>
</reference>
<dbReference type="GO" id="GO:0044780">
    <property type="term" value="P:bacterial-type flagellum assembly"/>
    <property type="evidence" value="ECO:0007669"/>
    <property type="project" value="InterPro"/>
</dbReference>
<sequence length="111" mass="12284">MKPVLQDLYDALEAERRALLSHNFAELDEIIPIKTALIERLNNQTENPKLLAQIRESSMSNARILKASQRGIEMAIRRVSQLRKASSGSTVYGPKGTTQTIGASPVAPQNR</sequence>
<dbReference type="EMBL" id="CVQV01000005">
    <property type="protein sequence ID" value="CRK75205.1"/>
    <property type="molecule type" value="Genomic_DNA"/>
</dbReference>
<keyword evidence="3" id="KW-1185">Reference proteome</keyword>
<evidence type="ECO:0000313" key="2">
    <source>
        <dbReference type="EMBL" id="CRK75205.1"/>
    </source>
</evidence>
<dbReference type="RefSeq" id="WP_048598600.1">
    <property type="nucleotide sequence ID" value="NZ_CAXIAP010000031.1"/>
</dbReference>
<proteinExistence type="predicted"/>
<evidence type="ECO:0000256" key="1">
    <source>
        <dbReference type="SAM" id="MobiDB-lite"/>
    </source>
</evidence>
<feature type="region of interest" description="Disordered" evidence="1">
    <location>
        <begin position="85"/>
        <end position="111"/>
    </location>
</feature>
<evidence type="ECO:0000313" key="3">
    <source>
        <dbReference type="Proteomes" id="UP000048949"/>
    </source>
</evidence>
<accession>A0A0U1NKI8</accession>
<protein>
    <submittedName>
        <fullName evidence="2">FlgN protein</fullName>
    </submittedName>
</protein>
<dbReference type="Proteomes" id="UP000048949">
    <property type="component" value="Unassembled WGS sequence"/>
</dbReference>
<name>A0A0U1NKI8_9RHOB</name>
<dbReference type="InterPro" id="IPR036679">
    <property type="entry name" value="FlgN-like_sf"/>
</dbReference>
<dbReference type="SUPFAM" id="SSF140566">
    <property type="entry name" value="FlgN-like"/>
    <property type="match status" value="1"/>
</dbReference>
<dbReference type="AlphaFoldDB" id="A0A0U1NKI8"/>
<gene>
    <name evidence="2" type="ORF">NIG5292_01248</name>
</gene>